<evidence type="ECO:0008006" key="4">
    <source>
        <dbReference type="Google" id="ProtNLM"/>
    </source>
</evidence>
<dbReference type="Gene3D" id="3.60.10.10">
    <property type="entry name" value="Endonuclease/exonuclease/phosphatase"/>
    <property type="match status" value="1"/>
</dbReference>
<reference evidence="2 3" key="1">
    <citation type="journal article" date="2021" name="bioRxiv">
        <title>The Gossypium anomalum genome as a resource for cotton improvement and evolutionary analysis of hybrid incompatibility.</title>
        <authorList>
            <person name="Grover C.E."/>
            <person name="Yuan D."/>
            <person name="Arick M.A."/>
            <person name="Miller E.R."/>
            <person name="Hu G."/>
            <person name="Peterson D.G."/>
            <person name="Wendel J.F."/>
            <person name="Udall J.A."/>
        </authorList>
    </citation>
    <scope>NUCLEOTIDE SEQUENCE [LARGE SCALE GENOMIC DNA]</scope>
    <source>
        <strain evidence="2">JFW-Udall</strain>
        <tissue evidence="2">Leaf</tissue>
    </source>
</reference>
<dbReference type="OrthoDB" id="991485at2759"/>
<dbReference type="PANTHER" id="PTHR33710:SF64">
    <property type="entry name" value="ENDONUCLEASE_EXONUCLEASE_PHOSPHATASE DOMAIN-CONTAINING PROTEIN"/>
    <property type="match status" value="1"/>
</dbReference>
<gene>
    <name evidence="2" type="ORF">CXB51_003229</name>
</gene>
<proteinExistence type="predicted"/>
<evidence type="ECO:0000313" key="3">
    <source>
        <dbReference type="Proteomes" id="UP000701853"/>
    </source>
</evidence>
<evidence type="ECO:0000256" key="1">
    <source>
        <dbReference type="SAM" id="MobiDB-lite"/>
    </source>
</evidence>
<name>A0A8J6DAF9_9ROSI</name>
<feature type="compositionally biased region" description="Basic and acidic residues" evidence="1">
    <location>
        <begin position="1"/>
        <end position="17"/>
    </location>
</feature>
<feature type="region of interest" description="Disordered" evidence="1">
    <location>
        <begin position="1"/>
        <end position="23"/>
    </location>
</feature>
<sequence length="163" mass="18956">MDRRGDFNAIMDDTKNEGRRRKPGTHIEDFREVLEELVLVDIKHSRVWFTWVNNMDDNALVKEHLDCFVMSSNAACIFPFIDANVIRQTKSDHNAMLLGTMGKKSKGKRRDPRLSFRLHVGKMTKGLRRLSRIVGIAEAIILWRKLMGFMRFWGHGSLTKIIE</sequence>
<protein>
    <recommendedName>
        <fullName evidence="4">Endonuclease/exonuclease/phosphatase domain-containing protein</fullName>
    </recommendedName>
</protein>
<dbReference type="Proteomes" id="UP000701853">
    <property type="component" value="Chromosome 2"/>
</dbReference>
<dbReference type="InterPro" id="IPR036691">
    <property type="entry name" value="Endo/exonu/phosph_ase_sf"/>
</dbReference>
<dbReference type="PANTHER" id="PTHR33710">
    <property type="entry name" value="BNAC02G09200D PROTEIN"/>
    <property type="match status" value="1"/>
</dbReference>
<organism evidence="2 3">
    <name type="scientific">Gossypium anomalum</name>
    <dbReference type="NCBI Taxonomy" id="47600"/>
    <lineage>
        <taxon>Eukaryota</taxon>
        <taxon>Viridiplantae</taxon>
        <taxon>Streptophyta</taxon>
        <taxon>Embryophyta</taxon>
        <taxon>Tracheophyta</taxon>
        <taxon>Spermatophyta</taxon>
        <taxon>Magnoliopsida</taxon>
        <taxon>eudicotyledons</taxon>
        <taxon>Gunneridae</taxon>
        <taxon>Pentapetalae</taxon>
        <taxon>rosids</taxon>
        <taxon>malvids</taxon>
        <taxon>Malvales</taxon>
        <taxon>Malvaceae</taxon>
        <taxon>Malvoideae</taxon>
        <taxon>Gossypium</taxon>
    </lineage>
</organism>
<dbReference type="SUPFAM" id="SSF56219">
    <property type="entry name" value="DNase I-like"/>
    <property type="match status" value="1"/>
</dbReference>
<evidence type="ECO:0000313" key="2">
    <source>
        <dbReference type="EMBL" id="KAG8501141.1"/>
    </source>
</evidence>
<dbReference type="AlphaFoldDB" id="A0A8J6DAF9"/>
<keyword evidence="3" id="KW-1185">Reference proteome</keyword>
<dbReference type="EMBL" id="JAHUZN010000002">
    <property type="protein sequence ID" value="KAG8501141.1"/>
    <property type="molecule type" value="Genomic_DNA"/>
</dbReference>
<accession>A0A8J6DAF9</accession>
<comment type="caution">
    <text evidence="2">The sequence shown here is derived from an EMBL/GenBank/DDBJ whole genome shotgun (WGS) entry which is preliminary data.</text>
</comment>